<evidence type="ECO:0000259" key="1">
    <source>
        <dbReference type="Pfam" id="PF03235"/>
    </source>
</evidence>
<gene>
    <name evidence="2" type="ORF">NCWK1_0508</name>
</gene>
<proteinExistence type="predicted"/>
<protein>
    <recommendedName>
        <fullName evidence="1">GmrSD restriction endonucleases N-terminal domain-containing protein</fullName>
    </recommendedName>
</protein>
<feature type="domain" description="GmrSD restriction endonucleases N-terminal" evidence="1">
    <location>
        <begin position="22"/>
        <end position="229"/>
    </location>
</feature>
<evidence type="ECO:0000313" key="2">
    <source>
        <dbReference type="EMBL" id="GBE90789.1"/>
    </source>
</evidence>
<comment type="caution">
    <text evidence="2">The sequence shown here is derived from an EMBL/GenBank/DDBJ whole genome shotgun (WGS) entry which is preliminary data.</text>
</comment>
<dbReference type="PANTHER" id="PTHR35149:SF1">
    <property type="entry name" value="DUF5655 DOMAIN-CONTAINING PROTEIN"/>
    <property type="match status" value="1"/>
</dbReference>
<organism evidence="2 3">
    <name type="scientific">Nostoc cycadae WK-1</name>
    <dbReference type="NCBI Taxonomy" id="1861711"/>
    <lineage>
        <taxon>Bacteria</taxon>
        <taxon>Bacillati</taxon>
        <taxon>Cyanobacteriota</taxon>
        <taxon>Cyanophyceae</taxon>
        <taxon>Nostocales</taxon>
        <taxon>Nostocaceae</taxon>
        <taxon>Nostoc</taxon>
    </lineage>
</organism>
<dbReference type="EMBL" id="BDGE01000009">
    <property type="protein sequence ID" value="GBE90789.1"/>
    <property type="molecule type" value="Genomic_DNA"/>
</dbReference>
<dbReference type="PANTHER" id="PTHR35149">
    <property type="entry name" value="SLL5132 PROTEIN"/>
    <property type="match status" value="1"/>
</dbReference>
<sequence>MLICSTYKIYKELSVENGQKAISDLFEPRRIFNIPKYQRAYAWEEKQLLDFISDLDNQTLGKDYFFGTILLQICDNEGYFKIIDIVDGQQRLTTLTIFIRLLLEQLALFGDDISILRETYVQYRNEYKLRVLEYDQEFFHKCILEDCEQAESLIKTPSQRRLLEAKKFFIKDLEPRSIENLRELREKIENAKVLTYAVVNNAEATLIFETTNDRGKPLTALEKIKSFLMYKVYIAADDPENHLKQIQERFGNIYRDFEETLLHLNTDEEFILRNHYITFEADIKRDSIHDYGSHLWLIKEKINSLTGNSATFAKATNFIDNYSGSLKQTFSIFKTIAQDQDKNLKNLYRLGRTANFFPILIASMKYGFESNYIDFCRVTKLLEVISFRVYGIRKRKLKNSAILKRLYELAQSFQGDFDNLIVSLKDIIGEYCSDHEFRNRLASSDLYENISTKDLNYLFLQYDNYVRQIEYPEKEVIEFSQYKGLSIEHIIPQTPRRDYVWAGKSYLSDYVNSIGLVFDF</sequence>
<dbReference type="AlphaFoldDB" id="A0A2H6LC47"/>
<dbReference type="Pfam" id="PF03235">
    <property type="entry name" value="GmrSD_N"/>
    <property type="match status" value="1"/>
</dbReference>
<accession>A0A2H6LC47</accession>
<evidence type="ECO:0000313" key="3">
    <source>
        <dbReference type="Proteomes" id="UP000236527"/>
    </source>
</evidence>
<reference evidence="3" key="1">
    <citation type="journal article" date="2018" name="Genome Announc.">
        <title>Draft Genome Sequence of the Nitrogen-Fixing and Hormogonia-Inducing Cyanobacterium Nostoc cycadae Strain WK-1, Isolated from the Coralloid Roots of Cycas revoluta.</title>
        <authorList>
            <person name="Kanesaki Y."/>
            <person name="Hirose M."/>
            <person name="Hirose Y."/>
            <person name="Fujisawa T."/>
            <person name="Nakamura Y."/>
            <person name="Watanabe S."/>
            <person name="Matsunaga S."/>
            <person name="Uchida H."/>
            <person name="Murakami A."/>
        </authorList>
    </citation>
    <scope>NUCLEOTIDE SEQUENCE [LARGE SCALE GENOMIC DNA]</scope>
    <source>
        <strain evidence="3">WK-1</strain>
    </source>
</reference>
<dbReference type="Proteomes" id="UP000236527">
    <property type="component" value="Unassembled WGS sequence"/>
</dbReference>
<name>A0A2H6LC47_9NOSO</name>
<keyword evidence="3" id="KW-1185">Reference proteome</keyword>
<dbReference type="InterPro" id="IPR004919">
    <property type="entry name" value="GmrSD_N"/>
</dbReference>